<dbReference type="InterPro" id="IPR007435">
    <property type="entry name" value="DUF484"/>
</dbReference>
<dbReference type="SUPFAM" id="SSF55781">
    <property type="entry name" value="GAF domain-like"/>
    <property type="match status" value="1"/>
</dbReference>
<dbReference type="SMART" id="SM00267">
    <property type="entry name" value="GGDEF"/>
    <property type="match status" value="1"/>
</dbReference>
<evidence type="ECO:0000313" key="6">
    <source>
        <dbReference type="Proteomes" id="UP000298602"/>
    </source>
</evidence>
<dbReference type="KEGG" id="dax:FDQ92_00180"/>
<dbReference type="NCBIfam" id="TIGR00254">
    <property type="entry name" value="GGDEF"/>
    <property type="match status" value="1"/>
</dbReference>
<dbReference type="AlphaFoldDB" id="A0A4P8KZ17"/>
<feature type="domain" description="GGDEF" evidence="4">
    <location>
        <begin position="293"/>
        <end position="417"/>
    </location>
</feature>
<name>A0A4P8KZ17_9BACT</name>
<reference evidence="5 6" key="2">
    <citation type="submission" date="2019-05" db="EMBL/GenBank/DDBJ databases">
        <authorList>
            <person name="Suflita J.M."/>
            <person name="Marks C.R."/>
        </authorList>
    </citation>
    <scope>NUCLEOTIDE SEQUENCE [LARGE SCALE GENOMIC DNA]</scope>
    <source>
        <strain evidence="5 6">ALDC</strain>
    </source>
</reference>
<dbReference type="InterPro" id="IPR000160">
    <property type="entry name" value="GGDEF_dom"/>
</dbReference>
<dbReference type="EMBL" id="CP040098">
    <property type="protein sequence ID" value="QCQ20757.1"/>
    <property type="molecule type" value="Genomic_DNA"/>
</dbReference>
<dbReference type="Gene3D" id="3.30.70.270">
    <property type="match status" value="1"/>
</dbReference>
<protein>
    <recommendedName>
        <fullName evidence="1">diguanylate cyclase</fullName>
        <ecNumber evidence="1">2.7.7.65</ecNumber>
    </recommendedName>
</protein>
<dbReference type="PANTHER" id="PTHR45138">
    <property type="entry name" value="REGULATORY COMPONENTS OF SENSORY TRANSDUCTION SYSTEM"/>
    <property type="match status" value="1"/>
</dbReference>
<dbReference type="Pfam" id="PF04340">
    <property type="entry name" value="DUF484"/>
    <property type="match status" value="1"/>
</dbReference>
<dbReference type="Pfam" id="PF00990">
    <property type="entry name" value="GGDEF"/>
    <property type="match status" value="1"/>
</dbReference>
<reference evidence="5 6" key="1">
    <citation type="submission" date="2019-05" db="EMBL/GenBank/DDBJ databases">
        <title>The Complete Genome Sequence of the n-alkane-degrading Desulfoglaeba alkanexedens ALDC reveals multiple alkylsuccinate synthase gene clusters.</title>
        <authorList>
            <person name="Callaghan A.V."/>
            <person name="Davidova I.A."/>
            <person name="Duncan K.E."/>
            <person name="Morris B."/>
            <person name="McInerney M.J."/>
        </authorList>
    </citation>
    <scope>NUCLEOTIDE SEQUENCE [LARGE SCALE GENOMIC DNA]</scope>
    <source>
        <strain evidence="5 6">ALDC</strain>
    </source>
</reference>
<comment type="catalytic activity">
    <reaction evidence="2">
        <text>2 GTP = 3',3'-c-di-GMP + 2 diphosphate</text>
        <dbReference type="Rhea" id="RHEA:24898"/>
        <dbReference type="ChEBI" id="CHEBI:33019"/>
        <dbReference type="ChEBI" id="CHEBI:37565"/>
        <dbReference type="ChEBI" id="CHEBI:58805"/>
        <dbReference type="EC" id="2.7.7.65"/>
    </reaction>
</comment>
<gene>
    <name evidence="5" type="ORF">FDQ92_00180</name>
</gene>
<dbReference type="SUPFAM" id="SSF55073">
    <property type="entry name" value="Nucleotide cyclase"/>
    <property type="match status" value="1"/>
</dbReference>
<evidence type="ECO:0000313" key="5">
    <source>
        <dbReference type="EMBL" id="QCQ20757.1"/>
    </source>
</evidence>
<feature type="region of interest" description="Disordered" evidence="3">
    <location>
        <begin position="1"/>
        <end position="42"/>
    </location>
</feature>
<dbReference type="GO" id="GO:0052621">
    <property type="term" value="F:diguanylate cyclase activity"/>
    <property type="evidence" value="ECO:0007669"/>
    <property type="project" value="UniProtKB-EC"/>
</dbReference>
<dbReference type="InterPro" id="IPR043128">
    <property type="entry name" value="Rev_trsase/Diguanyl_cyclase"/>
</dbReference>
<sequence length="417" mass="46644">MSRSLSAVREPSLREKTDTQSPKGEGYSQTDPYLSPSEAGGLMTDETGKFSRTTMDGSVYSVSPSRLLELHHENLRLKQRLEEVRRTAAANEKIWRQFLEIERILFRTREFSGLARHLLQEIKERFGIDWTVLFLSHPDLGERFFPDLAEGGEEVSKGTWIASMAPQEAMKRFNGSPRPVFLPPAEIDVLTGVLARRGQDPARSGLLLPLTVHDLFFGCLFLGSSDPDHYRPKDGTELLEQLGIKIALCMDNCLAYERVKDLSDRDRVTGLLNFFQIHTVLERELRRARRMGKPLSVLAVNLDFVDEGSGHVDLVGPVLRHVSGLLMETLPEGDGFIGRTGSAEFVVILPYAALEEARRVAEKLSELIRKSPFRHDNAVILIRVRIGAASLRDHMSCAQDVLDAAQTDLCGLKAGQI</sequence>
<dbReference type="InterPro" id="IPR029016">
    <property type="entry name" value="GAF-like_dom_sf"/>
</dbReference>
<dbReference type="InterPro" id="IPR029787">
    <property type="entry name" value="Nucleotide_cyclase"/>
</dbReference>
<dbReference type="Proteomes" id="UP000298602">
    <property type="component" value="Chromosome"/>
</dbReference>
<feature type="compositionally biased region" description="Polar residues" evidence="3">
    <location>
        <begin position="19"/>
        <end position="32"/>
    </location>
</feature>
<evidence type="ECO:0000259" key="4">
    <source>
        <dbReference type="PROSITE" id="PS50887"/>
    </source>
</evidence>
<organism evidence="5 6">
    <name type="scientific">Desulfoglaeba alkanexedens ALDC</name>
    <dbReference type="NCBI Taxonomy" id="980445"/>
    <lineage>
        <taxon>Bacteria</taxon>
        <taxon>Pseudomonadati</taxon>
        <taxon>Thermodesulfobacteriota</taxon>
        <taxon>Syntrophobacteria</taxon>
        <taxon>Syntrophobacterales</taxon>
        <taxon>Syntrophobacteraceae</taxon>
        <taxon>Desulfoglaeba</taxon>
    </lineage>
</organism>
<evidence type="ECO:0000256" key="3">
    <source>
        <dbReference type="SAM" id="MobiDB-lite"/>
    </source>
</evidence>
<evidence type="ECO:0000256" key="2">
    <source>
        <dbReference type="ARBA" id="ARBA00034247"/>
    </source>
</evidence>
<dbReference type="OrthoDB" id="5487669at2"/>
<dbReference type="Gene3D" id="3.30.450.40">
    <property type="match status" value="1"/>
</dbReference>
<proteinExistence type="predicted"/>
<keyword evidence="6" id="KW-1185">Reference proteome</keyword>
<dbReference type="InterPro" id="IPR050469">
    <property type="entry name" value="Diguanylate_Cyclase"/>
</dbReference>
<dbReference type="PROSITE" id="PS50887">
    <property type="entry name" value="GGDEF"/>
    <property type="match status" value="1"/>
</dbReference>
<dbReference type="EC" id="2.7.7.65" evidence="1"/>
<evidence type="ECO:0000256" key="1">
    <source>
        <dbReference type="ARBA" id="ARBA00012528"/>
    </source>
</evidence>
<dbReference type="PANTHER" id="PTHR45138:SF9">
    <property type="entry name" value="DIGUANYLATE CYCLASE DGCM-RELATED"/>
    <property type="match status" value="1"/>
</dbReference>
<accession>A0A4P8KZ17</accession>